<reference evidence="11 12" key="1">
    <citation type="submission" date="2024-06" db="EMBL/GenBank/DDBJ databases">
        <title>The Natural Products Discovery Center: Release of the First 8490 Sequenced Strains for Exploring Actinobacteria Biosynthetic Diversity.</title>
        <authorList>
            <person name="Kalkreuter E."/>
            <person name="Kautsar S.A."/>
            <person name="Yang D."/>
            <person name="Bader C.D."/>
            <person name="Teijaro C.N."/>
            <person name="Fluegel L."/>
            <person name="Davis C.M."/>
            <person name="Simpson J.R."/>
            <person name="Lauterbach L."/>
            <person name="Steele A.D."/>
            <person name="Gui C."/>
            <person name="Meng S."/>
            <person name="Li G."/>
            <person name="Viehrig K."/>
            <person name="Ye F."/>
            <person name="Su P."/>
            <person name="Kiefer A.F."/>
            <person name="Nichols A."/>
            <person name="Cepeda A.J."/>
            <person name="Yan W."/>
            <person name="Fan B."/>
            <person name="Jiang Y."/>
            <person name="Adhikari A."/>
            <person name="Zheng C.-J."/>
            <person name="Schuster L."/>
            <person name="Cowan T.M."/>
            <person name="Smanski M.J."/>
            <person name="Chevrette M.G."/>
            <person name="De Carvalho L.P.S."/>
            <person name="Shen B."/>
        </authorList>
    </citation>
    <scope>NUCLEOTIDE SEQUENCE [LARGE SCALE GENOMIC DNA]</scope>
    <source>
        <strain evidence="11 12">NPDC045705</strain>
    </source>
</reference>
<dbReference type="InterPro" id="IPR006162">
    <property type="entry name" value="Ppantetheine_attach_site"/>
</dbReference>
<dbReference type="NCBIfam" id="TIGR01733">
    <property type="entry name" value="AA-adenyl-dom"/>
    <property type="match status" value="1"/>
</dbReference>
<comment type="pathway">
    <text evidence="2">Siderophore biosynthesis; mycobactin biosynthesis.</text>
</comment>
<dbReference type="CDD" id="cd02142">
    <property type="entry name" value="McbC_SagB-like_oxidoreductase"/>
    <property type="match status" value="1"/>
</dbReference>
<accession>A0ABV3D514</accession>
<dbReference type="InterPro" id="IPR057737">
    <property type="entry name" value="Condensation_MtbB-like"/>
</dbReference>
<dbReference type="InterPro" id="IPR009081">
    <property type="entry name" value="PP-bd_ACP"/>
</dbReference>
<evidence type="ECO:0000256" key="6">
    <source>
        <dbReference type="ARBA" id="ARBA00022553"/>
    </source>
</evidence>
<keyword evidence="6" id="KW-0597">Phosphoprotein</keyword>
<dbReference type="Gene3D" id="3.30.300.30">
    <property type="match status" value="3"/>
</dbReference>
<dbReference type="RefSeq" id="WP_359213753.1">
    <property type="nucleotide sequence ID" value="NZ_JBEZAM010000053.1"/>
</dbReference>
<dbReference type="Gene3D" id="3.30.559.10">
    <property type="entry name" value="Chloramphenicol acetyltransferase-like domain"/>
    <property type="match status" value="1"/>
</dbReference>
<evidence type="ECO:0000256" key="1">
    <source>
        <dbReference type="ARBA" id="ARBA00001957"/>
    </source>
</evidence>
<feature type="domain" description="Carrier" evidence="10">
    <location>
        <begin position="1944"/>
        <end position="2019"/>
    </location>
</feature>
<dbReference type="PROSITE" id="PS00012">
    <property type="entry name" value="PHOSPHOPANTETHEINE"/>
    <property type="match status" value="2"/>
</dbReference>
<evidence type="ECO:0000256" key="4">
    <source>
        <dbReference type="ARBA" id="ARBA00016743"/>
    </source>
</evidence>
<dbReference type="Pfam" id="PF00668">
    <property type="entry name" value="Condensation"/>
    <property type="match status" value="1"/>
</dbReference>
<dbReference type="Pfam" id="PF00550">
    <property type="entry name" value="PP-binding"/>
    <property type="match status" value="2"/>
</dbReference>
<dbReference type="Gene3D" id="3.40.109.10">
    <property type="entry name" value="NADH Oxidase"/>
    <property type="match status" value="1"/>
</dbReference>
<dbReference type="InterPro" id="IPR020806">
    <property type="entry name" value="PKS_PP-bd"/>
</dbReference>
<dbReference type="CDD" id="cd05931">
    <property type="entry name" value="FAAL"/>
    <property type="match status" value="1"/>
</dbReference>
<dbReference type="Gene3D" id="3.30.559.30">
    <property type="entry name" value="Nonribosomal peptide synthetase, condensation domain"/>
    <property type="match status" value="1"/>
</dbReference>
<dbReference type="InterPro" id="IPR036736">
    <property type="entry name" value="ACP-like_sf"/>
</dbReference>
<dbReference type="InterPro" id="IPR010071">
    <property type="entry name" value="AA_adenyl_dom"/>
</dbReference>
<evidence type="ECO:0000259" key="10">
    <source>
        <dbReference type="PROSITE" id="PS50075"/>
    </source>
</evidence>
<dbReference type="Gene3D" id="3.40.50.1820">
    <property type="entry name" value="alpha/beta hydrolase"/>
    <property type="match status" value="1"/>
</dbReference>
<dbReference type="InterPro" id="IPR042099">
    <property type="entry name" value="ANL_N_sf"/>
</dbReference>
<organism evidence="11 12">
    <name type="scientific">Streptomyces exfoliatus</name>
    <name type="common">Streptomyces hydrogenans</name>
    <dbReference type="NCBI Taxonomy" id="1905"/>
    <lineage>
        <taxon>Bacteria</taxon>
        <taxon>Bacillati</taxon>
        <taxon>Actinomycetota</taxon>
        <taxon>Actinomycetes</taxon>
        <taxon>Kitasatosporales</taxon>
        <taxon>Streptomycetaceae</taxon>
        <taxon>Streptomyces</taxon>
    </lineage>
</organism>
<dbReference type="CDD" id="cd19535">
    <property type="entry name" value="Cyc_NRPS"/>
    <property type="match status" value="1"/>
</dbReference>
<feature type="compositionally biased region" description="Basic and acidic residues" evidence="9">
    <location>
        <begin position="892"/>
        <end position="907"/>
    </location>
</feature>
<dbReference type="SUPFAM" id="SSF55469">
    <property type="entry name" value="FMN-dependent nitroreductase-like"/>
    <property type="match status" value="1"/>
</dbReference>
<dbReference type="InterPro" id="IPR023213">
    <property type="entry name" value="CAT-like_dom_sf"/>
</dbReference>
<evidence type="ECO:0000256" key="7">
    <source>
        <dbReference type="ARBA" id="ARBA00022598"/>
    </source>
</evidence>
<dbReference type="Gene3D" id="1.10.1200.10">
    <property type="entry name" value="ACP-like"/>
    <property type="match status" value="1"/>
</dbReference>
<dbReference type="PANTHER" id="PTHR45527:SF10">
    <property type="entry name" value="PYOCHELIN SYNTHASE PCHF"/>
    <property type="match status" value="1"/>
</dbReference>
<dbReference type="InterPro" id="IPR029058">
    <property type="entry name" value="AB_hydrolase_fold"/>
</dbReference>
<name>A0ABV3D514_STREX</name>
<feature type="region of interest" description="Disordered" evidence="9">
    <location>
        <begin position="884"/>
        <end position="907"/>
    </location>
</feature>
<feature type="domain" description="Carrier" evidence="10">
    <location>
        <begin position="596"/>
        <end position="673"/>
    </location>
</feature>
<dbReference type="InterPro" id="IPR040097">
    <property type="entry name" value="FAAL/FAAC"/>
</dbReference>
<evidence type="ECO:0000256" key="3">
    <source>
        <dbReference type="ARBA" id="ARBA00007380"/>
    </source>
</evidence>
<dbReference type="InterPro" id="IPR045851">
    <property type="entry name" value="AMP-bd_C_sf"/>
</dbReference>
<gene>
    <name evidence="11" type="ORF">AB0A76_27865</name>
</gene>
<dbReference type="PANTHER" id="PTHR45527">
    <property type="entry name" value="NONRIBOSOMAL PEPTIDE SYNTHETASE"/>
    <property type="match status" value="1"/>
</dbReference>
<dbReference type="InterPro" id="IPR000873">
    <property type="entry name" value="AMP-dep_synth/lig_dom"/>
</dbReference>
<dbReference type="Proteomes" id="UP001551210">
    <property type="component" value="Unassembled WGS sequence"/>
</dbReference>
<keyword evidence="5" id="KW-0596">Phosphopantetheine</keyword>
<dbReference type="Pfam" id="PF00501">
    <property type="entry name" value="AMP-binding"/>
    <property type="match status" value="2"/>
</dbReference>
<evidence type="ECO:0000256" key="9">
    <source>
        <dbReference type="SAM" id="MobiDB-lite"/>
    </source>
</evidence>
<keyword evidence="7" id="KW-0436">Ligase</keyword>
<evidence type="ECO:0000313" key="11">
    <source>
        <dbReference type="EMBL" id="MEU7296976.1"/>
    </source>
</evidence>
<dbReference type="InterPro" id="IPR029479">
    <property type="entry name" value="Nitroreductase"/>
</dbReference>
<comment type="similarity">
    <text evidence="3">Belongs to the ATP-dependent AMP-binding enzyme family. MbtB subfamily.</text>
</comment>
<evidence type="ECO:0000313" key="12">
    <source>
        <dbReference type="Proteomes" id="UP001551210"/>
    </source>
</evidence>
<evidence type="ECO:0000256" key="5">
    <source>
        <dbReference type="ARBA" id="ARBA00022450"/>
    </source>
</evidence>
<dbReference type="Gene3D" id="3.40.50.12780">
    <property type="entry name" value="N-terminal domain of ligase-like"/>
    <property type="match status" value="2"/>
</dbReference>
<dbReference type="SUPFAM" id="SSF52777">
    <property type="entry name" value="CoA-dependent acyltransferases"/>
    <property type="match status" value="2"/>
</dbReference>
<evidence type="ECO:0000256" key="2">
    <source>
        <dbReference type="ARBA" id="ARBA00005102"/>
    </source>
</evidence>
<dbReference type="Pfam" id="PF00881">
    <property type="entry name" value="Nitroreductase"/>
    <property type="match status" value="1"/>
</dbReference>
<proteinExistence type="inferred from homology"/>
<sequence>MSVSVPFPQVNGVRPGSLVDLLRSRAAGQPDRLAYLHLDSHGEEESRLTYAGLDRRAREVAATLQADTKTGDRVLILLPPGADYVSAYFGCLYAGTVAVPCYPPHSRNLPRLLAVAADAAPTAALTGDRVPAAVRERLLDAPELAAVTWLPTGALTADAGQWADPLVGTDTLAFLQYTSGSTAAPKGVMVSHGNLLHNSFQIQRRSRTTEDSVCVSWLPPYHDMGLIGGILQPLVAGCPGILMAPGTFVLDPVQWLRAISAYGATASPSPPFALDLCVERVDPAGHDTPLDLSTLETIIVGAEPVRAATLDRFAGHFAPWGLRREVLRPSFGLAESTLMVSCGEHLTRSTAVTVDTAALEAHRVLPGTTDAEPGRSREVVGCGSAVDGQRLLVVDPATAAVCGPDRVGEIWVGGPNVAHGYWGRPDESEAAFEAELATGEGPFLRTGDLGFLRDGELFVTGRSKDLIIVRGRNLYPQDIERCAERSHPALQANSSAAVAVDDGGAERLVLVAEVRRGAELPPVTEVARRLGRAVASEFDVRLHRLVLVRAGTVPKTSSGKIRRRATLEALLDGTLTVVGDWTAGTDTAPAPSAGGPGSGAVEAYLGALVTTLVPDRPDALHRERPLLDLGMDSLTMLRLAGRIERDLGVDVSDAVFDGDPTVATLAALVVERRPSGLPLTDDGLLLPAELPDGGPPAFTGVTGRDAVGTTGTTGPASTAAVPTAPQAPFPQTDTQQAYSLGRTGAFELGNVSTHVYLEFDATGLDLTRFEHAWRRVIDRHEMLRAVMVPATNEQRILPDVPLYEIRVTDLRGRDREEAEAELAAVRERLSHEVRPADEWPLFEVAATRLDDGLRVHLSVDSLIADFSSGRVLFDDLSRFYAEPHAQPPAPEKSFRDHVRAEQDRRDTAAYRRSRDYWWSRLPELPPAPQLPAAARPGSIERPRFTRRETILPAELWQVLKGRARRAGLTPTGLLLAAYAEVLATWSTSRHFTLNVPRLTRPVQDPSYHEVIGQFASFNLLEVDFRTGAGFRDRARELQRRLRSDLRHQDVSGVEVLRELMRLQGGFDQALMPVVMTSNLAFATAGKTPLEELLSPVFAVSQTPQVSLDEQVQEVEGALLLNWDSVDELFPAGLVDDMFAAHTELLHRLATDEDTWSRETPIALPAAQAERRVAGTGPTRTVPDVQVQHLFERQVAVRPDAPAVIAPERTLTYAELDTAARQVARWLYAHGARPGQLVAVVMDKGWEQAVAAYAVLFSGAAYLPIDPDLPGPRIRHLLDKGEVGLVLTRSRLDDTLDWPAGPLRLSLDRPLPADTDTPLPSDGSPADLAYTMFTSGSTGEPKGVMVSHRAVVNCLVETVEAFRITEDDRCLAVTALHHDLSVFDLFGVLGAGGALVVPAAADRRDPAHWAELIAAHRVTVWNSVPAMVEMLLESAGDDGRLGSLRLALLGGDWIPLAVPRRLAESAPGVEVVSIGGPTETTVWSIWYRVAEVDPAWRSIPYGTPLANVRYRVLDERLCECPEWVTGEMYVSGTCLADGYWRDPERTDAVFTTHPETGERMYRTGDLGRWRPDGTVEFMGRSDFQVKIRGQRVELGEIEAALLAHPAVASAVVTATGRTDRPGHDGLVAYVVPEPDTGTARPDAADAEEARRSGVTVLDPLARAAFKLARHGLRREPDRTRIVLPPVREEPSRRRSERAFLAGPLGLAELAGCLGVLRQDEVDGLARCRYPSGGGLYPVQTYLYVKAGAVSGLPGGTYYLDPRDNALVTLHEGATVEAAVHAAHNRAVFEAAGFSLFLVADLDAIEPLYGSLARGLCLLEAGYMGQLLMERAADGDIGLCPVGALDFAPVRPLLALGENHVLVHSMLGGRVDRGAAARPAEATGQTTPAGPLTERLRGWLVDRLPAHMVPDHVLSLDRWPLSANGKIDRRALPAPREDGEAAGFVAPRTPTEERLAALWCEVLDLPRAGVHDNFFELGGNSLAATRLVARLRDRFQVAISLREVFTSRTVAELAVTVDRLREETNEEGGANGAGEVSDRD</sequence>
<comment type="caution">
    <text evidence="11">The sequence shown here is derived from an EMBL/GenBank/DDBJ whole genome shotgun (WGS) entry which is preliminary data.</text>
</comment>
<dbReference type="PROSITE" id="PS50075">
    <property type="entry name" value="CARRIER"/>
    <property type="match status" value="2"/>
</dbReference>
<protein>
    <recommendedName>
        <fullName evidence="4">Phenyloxazoline synthase MbtB</fullName>
    </recommendedName>
    <alternativeName>
        <fullName evidence="8">Mycobactin synthetase protein B</fullName>
    </alternativeName>
</protein>
<dbReference type="SUPFAM" id="SSF47336">
    <property type="entry name" value="ACP-like"/>
    <property type="match status" value="2"/>
</dbReference>
<dbReference type="EMBL" id="JBEZAM010000053">
    <property type="protein sequence ID" value="MEU7296976.1"/>
    <property type="molecule type" value="Genomic_DNA"/>
</dbReference>
<dbReference type="SMART" id="SM00823">
    <property type="entry name" value="PKS_PP"/>
    <property type="match status" value="2"/>
</dbReference>
<dbReference type="SUPFAM" id="SSF56801">
    <property type="entry name" value="Acetyl-CoA synthetase-like"/>
    <property type="match status" value="2"/>
</dbReference>
<evidence type="ECO:0000256" key="8">
    <source>
        <dbReference type="ARBA" id="ARBA00033440"/>
    </source>
</evidence>
<comment type="cofactor">
    <cofactor evidence="1">
        <name>pantetheine 4'-phosphate</name>
        <dbReference type="ChEBI" id="CHEBI:47942"/>
    </cofactor>
</comment>
<dbReference type="InterPro" id="IPR001242">
    <property type="entry name" value="Condensation_dom"/>
</dbReference>
<dbReference type="InterPro" id="IPR000415">
    <property type="entry name" value="Nitroreductase-like"/>
</dbReference>
<keyword evidence="12" id="KW-1185">Reference proteome</keyword>